<protein>
    <submittedName>
        <fullName evidence="2">Uncharacterized protein</fullName>
    </submittedName>
</protein>
<evidence type="ECO:0000313" key="3">
    <source>
        <dbReference type="Proteomes" id="UP001153269"/>
    </source>
</evidence>
<name>A0A9N7V9T4_PLEPL</name>
<sequence>MTHISEEPCVDETRVRNQQQEEEPPASGLRRAAISASSVRISDDSARASGQTPFLPPAAVAGRLLQRASRIDL</sequence>
<dbReference type="EMBL" id="CADEAL010003413">
    <property type="protein sequence ID" value="CAB1444593.1"/>
    <property type="molecule type" value="Genomic_DNA"/>
</dbReference>
<dbReference type="Proteomes" id="UP001153269">
    <property type="component" value="Unassembled WGS sequence"/>
</dbReference>
<organism evidence="2 3">
    <name type="scientific">Pleuronectes platessa</name>
    <name type="common">European plaice</name>
    <dbReference type="NCBI Taxonomy" id="8262"/>
    <lineage>
        <taxon>Eukaryota</taxon>
        <taxon>Metazoa</taxon>
        <taxon>Chordata</taxon>
        <taxon>Craniata</taxon>
        <taxon>Vertebrata</taxon>
        <taxon>Euteleostomi</taxon>
        <taxon>Actinopterygii</taxon>
        <taxon>Neopterygii</taxon>
        <taxon>Teleostei</taxon>
        <taxon>Neoteleostei</taxon>
        <taxon>Acanthomorphata</taxon>
        <taxon>Carangaria</taxon>
        <taxon>Pleuronectiformes</taxon>
        <taxon>Pleuronectoidei</taxon>
        <taxon>Pleuronectidae</taxon>
        <taxon>Pleuronectes</taxon>
    </lineage>
</organism>
<keyword evidence="3" id="KW-1185">Reference proteome</keyword>
<comment type="caution">
    <text evidence="2">The sequence shown here is derived from an EMBL/GenBank/DDBJ whole genome shotgun (WGS) entry which is preliminary data.</text>
</comment>
<accession>A0A9N7V9T4</accession>
<feature type="region of interest" description="Disordered" evidence="1">
    <location>
        <begin position="1"/>
        <end position="35"/>
    </location>
</feature>
<dbReference type="AlphaFoldDB" id="A0A9N7V9T4"/>
<proteinExistence type="predicted"/>
<gene>
    <name evidence="2" type="ORF">PLEPLA_LOCUS32309</name>
</gene>
<feature type="compositionally biased region" description="Basic and acidic residues" evidence="1">
    <location>
        <begin position="1"/>
        <end position="15"/>
    </location>
</feature>
<evidence type="ECO:0000256" key="1">
    <source>
        <dbReference type="SAM" id="MobiDB-lite"/>
    </source>
</evidence>
<evidence type="ECO:0000313" key="2">
    <source>
        <dbReference type="EMBL" id="CAB1444593.1"/>
    </source>
</evidence>
<reference evidence="2" key="1">
    <citation type="submission" date="2020-03" db="EMBL/GenBank/DDBJ databases">
        <authorList>
            <person name="Weist P."/>
        </authorList>
    </citation>
    <scope>NUCLEOTIDE SEQUENCE</scope>
</reference>